<comment type="caution">
    <text evidence="3">The sequence shown here is derived from an EMBL/GenBank/DDBJ whole genome shotgun (WGS) entry which is preliminary data.</text>
</comment>
<evidence type="ECO:0000313" key="3">
    <source>
        <dbReference type="EMBL" id="MBK1658275.1"/>
    </source>
</evidence>
<reference evidence="3 4" key="1">
    <citation type="journal article" date="2020" name="Microorganisms">
        <title>Osmotic Adaptation and Compatible Solute Biosynthesis of Phototrophic Bacteria as Revealed from Genome Analyses.</title>
        <authorList>
            <person name="Imhoff J.F."/>
            <person name="Rahn T."/>
            <person name="Kunzel S."/>
            <person name="Keller A."/>
            <person name="Neulinger S.C."/>
        </authorList>
    </citation>
    <scope>NUCLEOTIDE SEQUENCE [LARGE SCALE GENOMIC DNA]</scope>
    <source>
        <strain evidence="3 4">DSM 15382</strain>
    </source>
</reference>
<dbReference type="SMART" id="SM00530">
    <property type="entry name" value="HTH_XRE"/>
    <property type="match status" value="1"/>
</dbReference>
<feature type="region of interest" description="Disordered" evidence="1">
    <location>
        <begin position="1"/>
        <end position="65"/>
    </location>
</feature>
<feature type="compositionally biased region" description="Pro residues" evidence="1">
    <location>
        <begin position="1"/>
        <end position="12"/>
    </location>
</feature>
<feature type="compositionally biased region" description="Pro residues" evidence="1">
    <location>
        <begin position="28"/>
        <end position="37"/>
    </location>
</feature>
<evidence type="ECO:0000259" key="2">
    <source>
        <dbReference type="PROSITE" id="PS50943"/>
    </source>
</evidence>
<evidence type="ECO:0000313" key="4">
    <source>
        <dbReference type="Proteomes" id="UP000697995"/>
    </source>
</evidence>
<name>A0ABS1CUT6_9PROT</name>
<dbReference type="PROSITE" id="PS50943">
    <property type="entry name" value="HTH_CROC1"/>
    <property type="match status" value="1"/>
</dbReference>
<sequence>MPQPLPLYPPPGSGLHVRPTLPDDAPGMTPPAGPDDPPVVVLPEPDAARTRATTKRSPTDADSAVGQRIRDRRLAMGMPLSELSARIGVSNPQMHRYECGLTRVAASRLIAIAAALGVSVDMLTSNTAEAGRLGPAEEAEVGLLLKAFSNIGQPEQRSALIALARSMAEAETSGHD</sequence>
<dbReference type="SUPFAM" id="SSF47413">
    <property type="entry name" value="lambda repressor-like DNA-binding domains"/>
    <property type="match status" value="1"/>
</dbReference>
<dbReference type="Gene3D" id="1.10.260.40">
    <property type="entry name" value="lambda repressor-like DNA-binding domains"/>
    <property type="match status" value="1"/>
</dbReference>
<proteinExistence type="predicted"/>
<protein>
    <recommendedName>
        <fullName evidence="2">HTH cro/C1-type domain-containing protein</fullName>
    </recommendedName>
</protein>
<dbReference type="Pfam" id="PF01381">
    <property type="entry name" value="HTH_3"/>
    <property type="match status" value="1"/>
</dbReference>
<feature type="domain" description="HTH cro/C1-type" evidence="2">
    <location>
        <begin position="69"/>
        <end position="123"/>
    </location>
</feature>
<dbReference type="EMBL" id="NRSG01000045">
    <property type="protein sequence ID" value="MBK1658275.1"/>
    <property type="molecule type" value="Genomic_DNA"/>
</dbReference>
<organism evidence="3 4">
    <name type="scientific">Paracraurococcus ruber</name>
    <dbReference type="NCBI Taxonomy" id="77675"/>
    <lineage>
        <taxon>Bacteria</taxon>
        <taxon>Pseudomonadati</taxon>
        <taxon>Pseudomonadota</taxon>
        <taxon>Alphaproteobacteria</taxon>
        <taxon>Acetobacterales</taxon>
        <taxon>Roseomonadaceae</taxon>
        <taxon>Paracraurococcus</taxon>
    </lineage>
</organism>
<dbReference type="InterPro" id="IPR001387">
    <property type="entry name" value="Cro/C1-type_HTH"/>
</dbReference>
<dbReference type="Proteomes" id="UP000697995">
    <property type="component" value="Unassembled WGS sequence"/>
</dbReference>
<keyword evidence="4" id="KW-1185">Reference proteome</keyword>
<dbReference type="InterPro" id="IPR010982">
    <property type="entry name" value="Lambda_DNA-bd_dom_sf"/>
</dbReference>
<accession>A0ABS1CUT6</accession>
<gene>
    <name evidence="3" type="ORF">CKO45_08535</name>
</gene>
<dbReference type="CDD" id="cd00093">
    <property type="entry name" value="HTH_XRE"/>
    <property type="match status" value="1"/>
</dbReference>
<evidence type="ECO:0000256" key="1">
    <source>
        <dbReference type="SAM" id="MobiDB-lite"/>
    </source>
</evidence>